<feature type="compositionally biased region" description="Basic and acidic residues" evidence="5">
    <location>
        <begin position="2755"/>
        <end position="2764"/>
    </location>
</feature>
<feature type="compositionally biased region" description="Acidic residues" evidence="5">
    <location>
        <begin position="2426"/>
        <end position="2436"/>
    </location>
</feature>
<dbReference type="PANTHER" id="PTHR24023:SF1082">
    <property type="entry name" value="COLLAGEN TRIPLE HELIX REPEAT"/>
    <property type="match status" value="1"/>
</dbReference>
<keyword evidence="2" id="KW-0964">Secreted</keyword>
<feature type="compositionally biased region" description="Acidic residues" evidence="5">
    <location>
        <begin position="2066"/>
        <end position="2092"/>
    </location>
</feature>
<feature type="domain" description="Fibronectin type-III" evidence="9">
    <location>
        <begin position="603"/>
        <end position="693"/>
    </location>
</feature>
<feature type="region of interest" description="Disordered" evidence="5">
    <location>
        <begin position="2038"/>
        <end position="2444"/>
    </location>
</feature>
<proteinExistence type="predicted"/>
<dbReference type="InterPro" id="IPR003961">
    <property type="entry name" value="FN3_dom"/>
</dbReference>
<evidence type="ECO:0000313" key="11">
    <source>
        <dbReference type="RefSeq" id="XP_045578216.1"/>
    </source>
</evidence>
<dbReference type="CDD" id="cd22627">
    <property type="entry name" value="Kunitz_collagen_alpha1_VII"/>
    <property type="match status" value="1"/>
</dbReference>
<feature type="compositionally biased region" description="Polar residues" evidence="5">
    <location>
        <begin position="1980"/>
        <end position="1989"/>
    </location>
</feature>
<feature type="compositionally biased region" description="Basic residues" evidence="5">
    <location>
        <begin position="2040"/>
        <end position="2060"/>
    </location>
</feature>
<dbReference type="InterPro" id="IPR036116">
    <property type="entry name" value="FN3_sf"/>
</dbReference>
<dbReference type="GO" id="GO:0005581">
    <property type="term" value="C:collagen trimer"/>
    <property type="evidence" value="ECO:0007669"/>
    <property type="project" value="UniProtKB-KW"/>
</dbReference>
<feature type="compositionally biased region" description="Low complexity" evidence="5">
    <location>
        <begin position="1619"/>
        <end position="1629"/>
    </location>
</feature>
<feature type="region of interest" description="Disordered" evidence="5">
    <location>
        <begin position="1231"/>
        <end position="1427"/>
    </location>
</feature>
<feature type="domain" description="Fibronectin type-III" evidence="9">
    <location>
        <begin position="235"/>
        <end position="330"/>
    </location>
</feature>
<feature type="region of interest" description="Disordered" evidence="5">
    <location>
        <begin position="883"/>
        <end position="933"/>
    </location>
</feature>
<feature type="domain" description="VWFA" evidence="7">
    <location>
        <begin position="34"/>
        <end position="208"/>
    </location>
</feature>
<evidence type="ECO:0000256" key="6">
    <source>
        <dbReference type="SAM" id="SignalP"/>
    </source>
</evidence>
<feature type="chain" id="PRO_5046455867" evidence="6">
    <location>
        <begin position="22"/>
        <end position="3182"/>
    </location>
</feature>
<feature type="compositionally biased region" description="Gly residues" evidence="5">
    <location>
        <begin position="2971"/>
        <end position="2980"/>
    </location>
</feature>
<feature type="compositionally biased region" description="Low complexity" evidence="5">
    <location>
        <begin position="1248"/>
        <end position="1264"/>
    </location>
</feature>
<evidence type="ECO:0000259" key="8">
    <source>
        <dbReference type="PROSITE" id="PS50279"/>
    </source>
</evidence>
<dbReference type="SUPFAM" id="SSF57362">
    <property type="entry name" value="BPTI-like"/>
    <property type="match status" value="1"/>
</dbReference>
<comment type="subcellular location">
    <subcellularLocation>
        <location evidence="1">Secreted</location>
        <location evidence="1">Extracellular space</location>
        <location evidence="1">Extracellular matrix</location>
    </subcellularLocation>
</comment>
<evidence type="ECO:0000256" key="1">
    <source>
        <dbReference type="ARBA" id="ARBA00004498"/>
    </source>
</evidence>
<evidence type="ECO:0000256" key="3">
    <source>
        <dbReference type="ARBA" id="ARBA00023119"/>
    </source>
</evidence>
<feature type="signal peptide" evidence="6">
    <location>
        <begin position="1"/>
        <end position="21"/>
    </location>
</feature>
<feature type="region of interest" description="Disordered" evidence="5">
    <location>
        <begin position="2470"/>
        <end position="2992"/>
    </location>
</feature>
<feature type="compositionally biased region" description="Basic and acidic residues" evidence="5">
    <location>
        <begin position="2341"/>
        <end position="2369"/>
    </location>
</feature>
<organism evidence="10 11">
    <name type="scientific">Salmo salar</name>
    <name type="common">Atlantic salmon</name>
    <dbReference type="NCBI Taxonomy" id="8030"/>
    <lineage>
        <taxon>Eukaryota</taxon>
        <taxon>Metazoa</taxon>
        <taxon>Chordata</taxon>
        <taxon>Craniata</taxon>
        <taxon>Vertebrata</taxon>
        <taxon>Euteleostomi</taxon>
        <taxon>Actinopterygii</taxon>
        <taxon>Neopterygii</taxon>
        <taxon>Teleostei</taxon>
        <taxon>Protacanthopterygii</taxon>
        <taxon>Salmoniformes</taxon>
        <taxon>Salmonidae</taxon>
        <taxon>Salmoninae</taxon>
        <taxon>Salmo</taxon>
    </lineage>
</organism>
<dbReference type="InterPro" id="IPR050149">
    <property type="entry name" value="Collagen_superfamily"/>
</dbReference>
<dbReference type="Proteomes" id="UP001652741">
    <property type="component" value="Chromosome ssa07"/>
</dbReference>
<gene>
    <name evidence="11" type="primary">LOC106576558</name>
</gene>
<evidence type="ECO:0000259" key="7">
    <source>
        <dbReference type="PROSITE" id="PS50234"/>
    </source>
</evidence>
<evidence type="ECO:0000313" key="10">
    <source>
        <dbReference type="Proteomes" id="UP001652741"/>
    </source>
</evidence>
<feature type="compositionally biased region" description="Low complexity" evidence="5">
    <location>
        <begin position="1314"/>
        <end position="1335"/>
    </location>
</feature>
<keyword evidence="10" id="KW-1185">Reference proteome</keyword>
<dbReference type="PRINTS" id="PR00759">
    <property type="entry name" value="BASICPTASE"/>
</dbReference>
<keyword evidence="6" id="KW-0732">Signal</keyword>
<feature type="region of interest" description="Disordered" evidence="5">
    <location>
        <begin position="1441"/>
        <end position="1467"/>
    </location>
</feature>
<dbReference type="PANTHER" id="PTHR24023">
    <property type="entry name" value="COLLAGEN ALPHA"/>
    <property type="match status" value="1"/>
</dbReference>
<feature type="region of interest" description="Disordered" evidence="5">
    <location>
        <begin position="3063"/>
        <end position="3095"/>
    </location>
</feature>
<name>A0ABM3F4I7_SALSA</name>
<evidence type="ECO:0000256" key="2">
    <source>
        <dbReference type="ARBA" id="ARBA00022530"/>
    </source>
</evidence>
<keyword evidence="3 11" id="KW-0176">Collagen</keyword>
<dbReference type="InterPro" id="IPR013783">
    <property type="entry name" value="Ig-like_fold"/>
</dbReference>
<dbReference type="CDD" id="cd00063">
    <property type="entry name" value="FN3"/>
    <property type="match status" value="6"/>
</dbReference>
<feature type="compositionally biased region" description="Acidic residues" evidence="5">
    <location>
        <begin position="2370"/>
        <end position="2388"/>
    </location>
</feature>
<feature type="domain" description="Fibronectin type-III" evidence="9">
    <location>
        <begin position="510"/>
        <end position="602"/>
    </location>
</feature>
<feature type="region of interest" description="Disordered" evidence="5">
    <location>
        <begin position="1979"/>
        <end position="2022"/>
    </location>
</feature>
<dbReference type="SUPFAM" id="SSF49265">
    <property type="entry name" value="Fibronectin type III"/>
    <property type="match status" value="4"/>
</dbReference>
<evidence type="ECO:0000256" key="5">
    <source>
        <dbReference type="SAM" id="MobiDB-lite"/>
    </source>
</evidence>
<feature type="compositionally biased region" description="Basic and acidic residues" evidence="5">
    <location>
        <begin position="1366"/>
        <end position="1376"/>
    </location>
</feature>
<feature type="region of interest" description="Disordered" evidence="5">
    <location>
        <begin position="1175"/>
        <end position="1218"/>
    </location>
</feature>
<dbReference type="PROSITE" id="PS50853">
    <property type="entry name" value="FN3"/>
    <property type="match status" value="6"/>
</dbReference>
<keyword evidence="2" id="KW-0272">Extracellular matrix</keyword>
<feature type="compositionally biased region" description="Basic and acidic residues" evidence="5">
    <location>
        <begin position="1765"/>
        <end position="1801"/>
    </location>
</feature>
<accession>A0ABM3F4I7</accession>
<dbReference type="InterPro" id="IPR002035">
    <property type="entry name" value="VWF_A"/>
</dbReference>
<reference evidence="11" key="1">
    <citation type="submission" date="2025-08" db="UniProtKB">
        <authorList>
            <consortium name="RefSeq"/>
        </authorList>
    </citation>
    <scope>IDENTIFICATION</scope>
</reference>
<dbReference type="SMART" id="SM00131">
    <property type="entry name" value="KU"/>
    <property type="match status" value="1"/>
</dbReference>
<feature type="domain" description="VWFA" evidence="7">
    <location>
        <begin position="985"/>
        <end position="1162"/>
    </location>
</feature>
<evidence type="ECO:0000259" key="9">
    <source>
        <dbReference type="PROSITE" id="PS50853"/>
    </source>
</evidence>
<feature type="compositionally biased region" description="Basic and acidic residues" evidence="5">
    <location>
        <begin position="2389"/>
        <end position="2425"/>
    </location>
</feature>
<dbReference type="PROSITE" id="PS50234">
    <property type="entry name" value="VWFA"/>
    <property type="match status" value="2"/>
</dbReference>
<dbReference type="Pfam" id="PF00092">
    <property type="entry name" value="VWA"/>
    <property type="match status" value="2"/>
</dbReference>
<dbReference type="SUPFAM" id="SSF53300">
    <property type="entry name" value="vWA-like"/>
    <property type="match status" value="2"/>
</dbReference>
<feature type="region of interest" description="Disordered" evidence="5">
    <location>
        <begin position="1829"/>
        <end position="1850"/>
    </location>
</feature>
<dbReference type="InterPro" id="IPR036880">
    <property type="entry name" value="Kunitz_BPTI_sf"/>
</dbReference>
<feature type="compositionally biased region" description="Low complexity" evidence="5">
    <location>
        <begin position="2552"/>
        <end position="2561"/>
    </location>
</feature>
<evidence type="ECO:0000256" key="4">
    <source>
        <dbReference type="ARBA" id="ARBA00023157"/>
    </source>
</evidence>
<dbReference type="SMART" id="SM00060">
    <property type="entry name" value="FN3"/>
    <property type="match status" value="7"/>
</dbReference>
<dbReference type="Pfam" id="PF01391">
    <property type="entry name" value="Collagen"/>
    <property type="match status" value="8"/>
</dbReference>
<keyword evidence="4" id="KW-1015">Disulfide bond</keyword>
<dbReference type="RefSeq" id="XP_045578216.1">
    <property type="nucleotide sequence ID" value="XM_045722260.1"/>
</dbReference>
<dbReference type="SMART" id="SM00327">
    <property type="entry name" value="VWA"/>
    <property type="match status" value="2"/>
</dbReference>
<dbReference type="PROSITE" id="PS50279">
    <property type="entry name" value="BPTI_KUNITZ_2"/>
    <property type="match status" value="1"/>
</dbReference>
<feature type="compositionally biased region" description="Basic and acidic residues" evidence="5">
    <location>
        <begin position="2470"/>
        <end position="2530"/>
    </location>
</feature>
<feature type="compositionally biased region" description="Low complexity" evidence="5">
    <location>
        <begin position="1514"/>
        <end position="1529"/>
    </location>
</feature>
<feature type="domain" description="BPTI/Kunitz inhibitor" evidence="8">
    <location>
        <begin position="3121"/>
        <end position="3171"/>
    </location>
</feature>
<sequence length="3182" mass="337615">MGHSCVWIFLLSLSLSHQAVTEQAEACRTAEPADLVFLVDESWGVGQTSFSRVKDFISAIINSFQDSVVGPEGIRFGVTVYGDIPRMRIALTDYSSLEEVLRAVKDLPFEGGASRTGDALQFLVDYVFSAAITRDNTPKIAVLITNGRSDDQVDGPAKAVTDSGISIYAVGVRGADESELRRIVTEPHEEHLMLAADFSLLDALLPKLSRRICFTASEPPRPVKHTPAVEERVVGPRDLQVSELAYSSLRLTWSQATGDVTGYRLLVTPLSPKGQLLPSLQTQTDLKGDERTSLVTELTPKTEYSLTVYAIYPGLIGDSATIITQTPPVPPVSNFRVMEEGLFSLRLAWTPPLGKLEGYKIFIPRSDRPGLTYEQVLRGDTSSHVIDSLEEDKKYTVSIFAIYPQGPSQPVSIVGKTLKLVPVQQLLVQNATTDTVQARWGSVKGATGYRLTWSSLDGHRENVNLGETFNFYMIQGLHPGTEYAITINPIFVDIEGPVTSTPAKTLESSAVQTLKASAVSTNSAMVSWNSVPGATGYRLAWGPTPEFVGRDRPRQLALNGSTTEHLLKNVVHDTEYVLSLYVLFGSLVGPGVSATFRTSPLGYVSNFQVTSYTSSSIDVEWSPVVGSTEYKLTWNIDGNTPQSQYMDRSVLFHRIEGLNPETVYIVSIHSVYGNTEGPEISLSQLTASVTESELIQAVKEVKVMDVGVNSFILTWRRTPGVTGYKISWSPFHGGDEKSQLVASSTTSFTIPKLQESSAYKIQVASMVGDREGSPFLVTARTLDLPKVNGFAALDTTDSSTSLNWISVAGASGYLLSWRHISELDTKKEKLGPSATMFKLSDLLYGRTYIFTIRPVYGEVEGPITSIHHRIVAKDRPLVPVQSLPATPAPLPPHTLTASQPNAAKATKAHTRSTVAKAPSKTTSGTAKKPPSTTVVKTSAATTTFVKTAAATTSVGHLTTTTRNILVLDTETTVGPGPVCGRVKADIVFLVDESWSIGSNNFAKLKDFLFRVVTYFPVIGPQGTQIAVVHYSDEPRIEFKLNDYKNRNSVLKALRGVRYGGGNTKTGKGMSYVLKELFQESLGMRQEVSHVLVLLTDGRAVDDVEQPSRIAQAYGVSVLAIGVANADMDELKKIAHPANYQNIFYARDFDDFSSIEREFISNICSEALLSEFRQHDESAQLDTPTDDPDELTKPQGPCPLQCKGQKGENGDGSGNGGLRLQQNTAMFESIGLKSKGEKGERGLPGTDGVPGLPGRPGRTGPPGSAGQRGLEGVPGDLGPPGITGPKGQRGERGEPGYVIGGIGDGHYAPGRKGEPGSSGPQGAPGVPGVSGPSGLPGQAGSPGSSGISVKGEHGEAGAKGLRGKAGAKGDKGDHGKDGQAGLPGPIGIDGVPGFPGQKGYKGEEGIGVPGVQGPRGEPGEKGNIGLSGPEGLKGEAGVQGIQGVVGPRGKKGVKGIQGDKGDRGEVGPMGTQGVTGFAGALGQKGDEGQRGVPGDPAKGIIGPTGKKGTRGDIGPVGPTGPQGVKGVQGVKGEKGNPGFGIPGQQGPKGENGERGNVGLSGKPGPKGHDGSKGAAGTVGVPGNPGAPGLRGKDGVPGIKGESGLRGEQGPAGEPGERGIRGPLGLPGRPGDPAEKGDTGNIGLPGTEGKKGEPGKPGPPGGAQFSSDNNILTRVIKGEPGHPGEPGFRGETGLPGQRGPDGKPGSPGMGGSGSGRDGLDGLPGKPGSKGDPGKTGEPGTRGEKGDQGRVGIAGIPGLPGTPGRPGIDGKRGLAGKDGEQGQRGDDGKKGDKGESGTDGKKGELGAPGLPGTHVLVTQQEGATLEEMRQAFPLPMGPPGAKGPPGMKGDAGLPGEAADMKNIEVMFEDYGIRLPLLKALIDRLLQDGMEELLQELTTSRRVNEKEKHSSNIITDYTRTVKYEISKEPLTEMDTIEEAVDSDLDRQLPEPNSDALDETAEDPTFWSLTTLNGLKGVQDVGRIESTSKGTEGTLTVDEDFSEAPSPKLTLSNSTFNNTTSEERVSEVPGAIVETVLLSGEDSLKKKKSRERKGKGQKGRHKRQRERLTSTEEEEEAEEEELYDGEEYSYEYEDSTDDPLLSVENQGEFEITTESTLHGMSKESGLTTLGPYPSQSPGDSEKQGDFITPILPSTTEETEKDSTDDPLLSVENQGEFEITTESTLHGMSKESGLTTLGPYPSQSPGDSEKQGDFITPILPSTTEETEKDSTDDPLLSVENQGEFEITTESTLHGMSKESGLTTLGPYPSQSPGDSEKQGDFITPILPSTTEETEEGRPSHVRVRVRKSAPWPDYMAYMPGTAGGRNRYHDGQKSQSGARGPKKLHRQNQENRDPQPDHESYTEREVDYETERDWETPTEMEGEREEPIAAEEETPWERHREREMVEKKGKETEGEIYHDAEREGEEERSGDSEWDTEEDSEYERERERERMEMERERMELEKEREAELELQREKIERERQLERENMEKERDLQMERESEIESERTEMEGGRDLDREREEWERRRQEMERESGRQGEYEEEGGVRPYPGPEYDYLKGAPGENGLPGPKGELGEKGHKGEPGIGHRGPVGQAGPPGTKGEPGELGPTGAQGIQGIRGNPGISGSQGLRGQPGDPGEAGREGDRGRRGKNGSPGTPGAKGKPGIEGPPGLPGMKGEKGDSIPGEPGARGVVGITGRRGEKGIAGVLGAPGHTGPKGFPGSKGAKGDRGLAGIQGERGSPLQIQGPRGYKGLKGEGGERGSPGFDGDKGEKGEDGPPGFKGLKGEAGAKGAMGLFGARGPVGQKGDTGEPGVNGEVGHNGDDGLDGATGAKGDMGLQGQKGDQGDRGEPGLPGDTGQTGEKGFRGLPGRIGSTGLDGEKGEMGIPGTPGRPGLNGLTGRKGEKGDGGINGVEGAPGLKGEKGATGFPGFPGFKGSAGTPGSDGAEGRPGRNGSKGETGTKGERGRRGRGKPCQTGPPGSPGQRGGSGELGNEGLKGEKGEPGLSAEEVKELVNQEVVNQCGMNLKFVVKSKDPDAESMLFERDPDEPISILTRSLPEDEMGEEEEDKKILEKELVGSTTPPPIPLREEGTPGDDNLTDSGANRGADWGLRHRRRRVPGVGPHSSDLTPDPCLQPMSEGGCWEYVLLWYYHPRSGECRPFVYGGCEGNHNRFNTKHDCQRWCGKERRGLEPRR</sequence>
<feature type="region of interest" description="Disordered" evidence="5">
    <location>
        <begin position="1483"/>
        <end position="1810"/>
    </location>
</feature>
<dbReference type="Gene3D" id="2.60.40.10">
    <property type="entry name" value="Immunoglobulins"/>
    <property type="match status" value="7"/>
</dbReference>
<dbReference type="InterPro" id="IPR020901">
    <property type="entry name" value="Prtase_inh_Kunz-CS"/>
</dbReference>
<dbReference type="Gene3D" id="4.10.410.10">
    <property type="entry name" value="Pancreatic trypsin inhibitor Kunitz domain"/>
    <property type="match status" value="1"/>
</dbReference>
<feature type="compositionally biased region" description="Gly residues" evidence="5">
    <location>
        <begin position="1703"/>
        <end position="1714"/>
    </location>
</feature>
<dbReference type="InterPro" id="IPR036465">
    <property type="entry name" value="vWFA_dom_sf"/>
</dbReference>
<dbReference type="Pfam" id="PF00041">
    <property type="entry name" value="fn3"/>
    <property type="match status" value="4"/>
</dbReference>
<dbReference type="Pfam" id="PF00014">
    <property type="entry name" value="Kunitz_BPTI"/>
    <property type="match status" value="1"/>
</dbReference>
<dbReference type="PRINTS" id="PR00453">
    <property type="entry name" value="VWFADOMAIN"/>
</dbReference>
<feature type="compositionally biased region" description="Basic and acidic residues" evidence="5">
    <location>
        <begin position="2563"/>
        <end position="2572"/>
    </location>
</feature>
<dbReference type="PROSITE" id="PS00280">
    <property type="entry name" value="BPTI_KUNITZ_1"/>
    <property type="match status" value="1"/>
</dbReference>
<dbReference type="Gene3D" id="3.40.50.410">
    <property type="entry name" value="von Willebrand factor, type A domain"/>
    <property type="match status" value="2"/>
</dbReference>
<feature type="domain" description="Fibronectin type-III" evidence="9">
    <location>
        <begin position="697"/>
        <end position="785"/>
    </location>
</feature>
<dbReference type="InterPro" id="IPR002223">
    <property type="entry name" value="Kunitz_BPTI"/>
</dbReference>
<dbReference type="GeneID" id="106576558"/>
<protein>
    <submittedName>
        <fullName evidence="11">Collagen alpha-1(VII) chain isoform X1</fullName>
    </submittedName>
</protein>
<feature type="domain" description="Fibronectin type-III" evidence="9">
    <location>
        <begin position="331"/>
        <end position="423"/>
    </location>
</feature>
<feature type="domain" description="Fibronectin type-III" evidence="9">
    <location>
        <begin position="786"/>
        <end position="874"/>
    </location>
</feature>
<dbReference type="CDD" id="cd01472">
    <property type="entry name" value="vWA_collagen"/>
    <property type="match status" value="1"/>
</dbReference>
<dbReference type="InterPro" id="IPR008160">
    <property type="entry name" value="Collagen"/>
</dbReference>